<dbReference type="Gramene" id="rna-AYBTSS11_LOCUS20237">
    <property type="protein sequence ID" value="CAJ1964296.1"/>
    <property type="gene ID" value="gene-AYBTSS11_LOCUS20237"/>
</dbReference>
<evidence type="ECO:0000313" key="3">
    <source>
        <dbReference type="EMBL" id="CAJ1964296.1"/>
    </source>
</evidence>
<keyword evidence="2" id="KW-0732">Signal</keyword>
<gene>
    <name evidence="3" type="ORF">AYBTSS11_LOCUS20237</name>
</gene>
<sequence length="123" mass="12904">MTLAIGLVGALLTGDWSFVFCEGSPGTDDDSDADSDASVSQELPSPSRPGPAAPAPTTSAAHPLEPATPQAPEPSALEQRTNSSWRMWSNARGLSERAKRSPTFDTQLNGTFVSTLQETNSIS</sequence>
<feature type="signal peptide" evidence="2">
    <location>
        <begin position="1"/>
        <end position="21"/>
    </location>
</feature>
<dbReference type="EMBL" id="OY731403">
    <property type="protein sequence ID" value="CAJ1964296.1"/>
    <property type="molecule type" value="Genomic_DNA"/>
</dbReference>
<dbReference type="AlphaFoldDB" id="A0AA86TFG3"/>
<feature type="compositionally biased region" description="Polar residues" evidence="1">
    <location>
        <begin position="78"/>
        <end position="87"/>
    </location>
</feature>
<feature type="region of interest" description="Disordered" evidence="1">
    <location>
        <begin position="21"/>
        <end position="106"/>
    </location>
</feature>
<evidence type="ECO:0000256" key="1">
    <source>
        <dbReference type="SAM" id="MobiDB-lite"/>
    </source>
</evidence>
<name>A0AA86TFG3_9FABA</name>
<protein>
    <submittedName>
        <fullName evidence="3">Uncharacterized protein</fullName>
    </submittedName>
</protein>
<keyword evidence="4" id="KW-1185">Reference proteome</keyword>
<feature type="chain" id="PRO_5041701915" evidence="2">
    <location>
        <begin position="22"/>
        <end position="123"/>
    </location>
</feature>
<reference evidence="3" key="1">
    <citation type="submission" date="2023-10" db="EMBL/GenBank/DDBJ databases">
        <authorList>
            <person name="Domelevo Entfellner J.-B."/>
        </authorList>
    </citation>
    <scope>NUCLEOTIDE SEQUENCE</scope>
</reference>
<evidence type="ECO:0000256" key="2">
    <source>
        <dbReference type="SAM" id="SignalP"/>
    </source>
</evidence>
<accession>A0AA86TFG3</accession>
<dbReference type="Proteomes" id="UP001189624">
    <property type="component" value="Chromosome 6"/>
</dbReference>
<evidence type="ECO:0000313" key="4">
    <source>
        <dbReference type="Proteomes" id="UP001189624"/>
    </source>
</evidence>
<organism evidence="3 4">
    <name type="scientific">Sphenostylis stenocarpa</name>
    <dbReference type="NCBI Taxonomy" id="92480"/>
    <lineage>
        <taxon>Eukaryota</taxon>
        <taxon>Viridiplantae</taxon>
        <taxon>Streptophyta</taxon>
        <taxon>Embryophyta</taxon>
        <taxon>Tracheophyta</taxon>
        <taxon>Spermatophyta</taxon>
        <taxon>Magnoliopsida</taxon>
        <taxon>eudicotyledons</taxon>
        <taxon>Gunneridae</taxon>
        <taxon>Pentapetalae</taxon>
        <taxon>rosids</taxon>
        <taxon>fabids</taxon>
        <taxon>Fabales</taxon>
        <taxon>Fabaceae</taxon>
        <taxon>Papilionoideae</taxon>
        <taxon>50 kb inversion clade</taxon>
        <taxon>NPAAA clade</taxon>
        <taxon>indigoferoid/millettioid clade</taxon>
        <taxon>Phaseoleae</taxon>
        <taxon>Sphenostylis</taxon>
    </lineage>
</organism>
<proteinExistence type="predicted"/>